<proteinExistence type="predicted"/>
<organism evidence="3 4">
    <name type="scientific">Cloeon dipterum</name>
    <dbReference type="NCBI Taxonomy" id="197152"/>
    <lineage>
        <taxon>Eukaryota</taxon>
        <taxon>Metazoa</taxon>
        <taxon>Ecdysozoa</taxon>
        <taxon>Arthropoda</taxon>
        <taxon>Hexapoda</taxon>
        <taxon>Insecta</taxon>
        <taxon>Pterygota</taxon>
        <taxon>Palaeoptera</taxon>
        <taxon>Ephemeroptera</taxon>
        <taxon>Pisciforma</taxon>
        <taxon>Baetidae</taxon>
        <taxon>Cloeon</taxon>
    </lineage>
</organism>
<dbReference type="GO" id="GO:0005634">
    <property type="term" value="C:nucleus"/>
    <property type="evidence" value="ECO:0007669"/>
    <property type="project" value="TreeGrafter"/>
</dbReference>
<evidence type="ECO:0000313" key="3">
    <source>
        <dbReference type="EMBL" id="CAB3372178.1"/>
    </source>
</evidence>
<dbReference type="CDD" id="cd16857">
    <property type="entry name" value="ING_ING1_2"/>
    <property type="match status" value="1"/>
</dbReference>
<protein>
    <recommendedName>
        <fullName evidence="2">Inhibitor of growth protein N-terminal histone-binding domain-containing protein</fullName>
    </recommendedName>
</protein>
<dbReference type="Gene3D" id="6.10.140.1740">
    <property type="match status" value="1"/>
</dbReference>
<dbReference type="Proteomes" id="UP000494165">
    <property type="component" value="Unassembled WGS sequence"/>
</dbReference>
<dbReference type="EMBL" id="CADEPI010000069">
    <property type="protein sequence ID" value="CAB3372178.1"/>
    <property type="molecule type" value="Genomic_DNA"/>
</dbReference>
<dbReference type="AlphaFoldDB" id="A0A8S1CVX6"/>
<dbReference type="OrthoDB" id="5411773at2759"/>
<dbReference type="GO" id="GO:0045893">
    <property type="term" value="P:positive regulation of DNA-templated transcription"/>
    <property type="evidence" value="ECO:0007669"/>
    <property type="project" value="TreeGrafter"/>
</dbReference>
<feature type="compositionally biased region" description="Low complexity" evidence="1">
    <location>
        <begin position="187"/>
        <end position="201"/>
    </location>
</feature>
<dbReference type="PANTHER" id="PTHR10333">
    <property type="entry name" value="INHIBITOR OF GROWTH PROTEIN"/>
    <property type="match status" value="1"/>
</dbReference>
<feature type="compositionally biased region" description="Polar residues" evidence="1">
    <location>
        <begin position="122"/>
        <end position="140"/>
    </location>
</feature>
<keyword evidence="4" id="KW-1185">Reference proteome</keyword>
<name>A0A8S1CVX6_9INSE</name>
<sequence length="268" mass="30553">MLNQAAAEALYSATYVENYLDCLENLPDDLQRQLSRLRELDAIYQGYADTLSQVTEDFKKEQESGTFRRLHNHMQQILIKAQEIGDEKLQAVNILQDLIENQARLLETDYKNLDFGKDQENTEPSSKELPTTANSSNNNERQSKRARRSRVEIADESYSIAIQQSTAVSERNVETRGNSSMTENVKSSSAGNSSAASNNQRKQTKKKKRKVKQEKDQKQSKRQHQQDDSPQELPIDPDEPTYCLVVPFFMRLIELKAKGQVVLSPLQG</sequence>
<evidence type="ECO:0000256" key="1">
    <source>
        <dbReference type="SAM" id="MobiDB-lite"/>
    </source>
</evidence>
<dbReference type="PANTHER" id="PTHR10333:SF89">
    <property type="entry name" value="INHIBITOR OF GROWTH PROTEIN"/>
    <property type="match status" value="1"/>
</dbReference>
<feature type="region of interest" description="Disordered" evidence="1">
    <location>
        <begin position="165"/>
        <end position="238"/>
    </location>
</feature>
<feature type="domain" description="Inhibitor of growth protein N-terminal histone-binding" evidence="2">
    <location>
        <begin position="15"/>
        <end position="113"/>
    </location>
</feature>
<evidence type="ECO:0000313" key="4">
    <source>
        <dbReference type="Proteomes" id="UP000494165"/>
    </source>
</evidence>
<feature type="compositionally biased region" description="Basic and acidic residues" evidence="1">
    <location>
        <begin position="213"/>
        <end position="227"/>
    </location>
</feature>
<dbReference type="InterPro" id="IPR024610">
    <property type="entry name" value="ING_N_histone-binding"/>
</dbReference>
<feature type="compositionally biased region" description="Polar residues" evidence="1">
    <location>
        <begin position="165"/>
        <end position="186"/>
    </location>
</feature>
<comment type="caution">
    <text evidence="3">The sequence shown here is derived from an EMBL/GenBank/DDBJ whole genome shotgun (WGS) entry which is preliminary data.</text>
</comment>
<reference evidence="3 4" key="1">
    <citation type="submission" date="2020-04" db="EMBL/GenBank/DDBJ databases">
        <authorList>
            <person name="Alioto T."/>
            <person name="Alioto T."/>
            <person name="Gomez Garrido J."/>
        </authorList>
    </citation>
    <scope>NUCLEOTIDE SEQUENCE [LARGE SCALE GENOMIC DNA]</scope>
</reference>
<dbReference type="SMART" id="SM01408">
    <property type="entry name" value="ING"/>
    <property type="match status" value="1"/>
</dbReference>
<feature type="region of interest" description="Disordered" evidence="1">
    <location>
        <begin position="115"/>
        <end position="152"/>
    </location>
</feature>
<evidence type="ECO:0000259" key="2">
    <source>
        <dbReference type="SMART" id="SM01408"/>
    </source>
</evidence>
<dbReference type="InterPro" id="IPR028651">
    <property type="entry name" value="ING_fam"/>
</dbReference>
<gene>
    <name evidence="3" type="ORF">CLODIP_2_CD15408</name>
</gene>
<dbReference type="Pfam" id="PF12998">
    <property type="entry name" value="ING"/>
    <property type="match status" value="1"/>
</dbReference>
<accession>A0A8S1CVX6</accession>
<feature type="compositionally biased region" description="Basic residues" evidence="1">
    <location>
        <begin position="202"/>
        <end position="212"/>
    </location>
</feature>